<dbReference type="PRINTS" id="PR00866">
    <property type="entry name" value="RNADNAPOLMS"/>
</dbReference>
<evidence type="ECO:0000256" key="15">
    <source>
        <dbReference type="ARBA" id="ARBA00034120"/>
    </source>
</evidence>
<dbReference type="Pfam" id="PF00078">
    <property type="entry name" value="RVT_1"/>
    <property type="match status" value="1"/>
</dbReference>
<evidence type="ECO:0000256" key="6">
    <source>
        <dbReference type="ARBA" id="ARBA00022705"/>
    </source>
</evidence>
<keyword evidence="2" id="KW-0240">DNA-directed RNA polymerase</keyword>
<evidence type="ECO:0000256" key="1">
    <source>
        <dbReference type="ARBA" id="ARBA00001947"/>
    </source>
</evidence>
<keyword evidence="11" id="KW-0695">RNA-directed DNA polymerase</keyword>
<keyword evidence="8" id="KW-0863">Zinc-finger</keyword>
<reference evidence="17 18" key="1">
    <citation type="journal article" date="2016" name="Nat. Commun.">
        <title>Thousands of microbial genomes shed light on interconnected biogeochemical processes in an aquifer system.</title>
        <authorList>
            <person name="Anantharaman K."/>
            <person name="Brown C.T."/>
            <person name="Hug L.A."/>
            <person name="Sharon I."/>
            <person name="Castelle C.J."/>
            <person name="Probst A.J."/>
            <person name="Thomas B.C."/>
            <person name="Singh A."/>
            <person name="Wilkins M.J."/>
            <person name="Karaoz U."/>
            <person name="Brodie E.L."/>
            <person name="Williams K.H."/>
            <person name="Hubbard S.S."/>
            <person name="Banfield J.F."/>
        </authorList>
    </citation>
    <scope>NUCLEOTIDE SEQUENCE [LARGE SCALE GENOMIC DNA]</scope>
</reference>
<dbReference type="InterPro" id="IPR050219">
    <property type="entry name" value="DnaG_primase"/>
</dbReference>
<dbReference type="GO" id="GO:0008270">
    <property type="term" value="F:zinc ion binding"/>
    <property type="evidence" value="ECO:0007669"/>
    <property type="project" value="UniProtKB-KW"/>
</dbReference>
<keyword evidence="5" id="KW-0548">Nucleotidyltransferase</keyword>
<dbReference type="GO" id="GO:0003723">
    <property type="term" value="F:RNA binding"/>
    <property type="evidence" value="ECO:0007669"/>
    <property type="project" value="InterPro"/>
</dbReference>
<keyword evidence="7" id="KW-0479">Metal-binding</keyword>
<keyword evidence="3" id="KW-0639">Primosome</keyword>
<evidence type="ECO:0000256" key="10">
    <source>
        <dbReference type="ARBA" id="ARBA00022842"/>
    </source>
</evidence>
<evidence type="ECO:0000256" key="7">
    <source>
        <dbReference type="ARBA" id="ARBA00022723"/>
    </source>
</evidence>
<keyword evidence="10" id="KW-0460">Magnesium</keyword>
<proteinExistence type="inferred from homology"/>
<dbReference type="PANTHER" id="PTHR30313">
    <property type="entry name" value="DNA PRIMASE"/>
    <property type="match status" value="1"/>
</dbReference>
<dbReference type="GO" id="GO:1990077">
    <property type="term" value="C:primosome complex"/>
    <property type="evidence" value="ECO:0007669"/>
    <property type="project" value="UniProtKB-KW"/>
</dbReference>
<dbReference type="AlphaFoldDB" id="A0A1F6D0X8"/>
<dbReference type="PROSITE" id="PS50878">
    <property type="entry name" value="RT_POL"/>
    <property type="match status" value="1"/>
</dbReference>
<dbReference type="InterPro" id="IPR036977">
    <property type="entry name" value="DNA_primase_Znf_CHC2"/>
</dbReference>
<evidence type="ECO:0000256" key="3">
    <source>
        <dbReference type="ARBA" id="ARBA00022515"/>
    </source>
</evidence>
<evidence type="ECO:0000256" key="14">
    <source>
        <dbReference type="ARBA" id="ARBA00023163"/>
    </source>
</evidence>
<keyword evidence="14" id="KW-0804">Transcription</keyword>
<evidence type="ECO:0000256" key="4">
    <source>
        <dbReference type="ARBA" id="ARBA00022679"/>
    </source>
</evidence>
<protein>
    <recommendedName>
        <fullName evidence="16">Reverse transcriptase domain-containing protein</fullName>
    </recommendedName>
</protein>
<keyword evidence="9" id="KW-0862">Zinc</keyword>
<dbReference type="PANTHER" id="PTHR30313:SF2">
    <property type="entry name" value="DNA PRIMASE"/>
    <property type="match status" value="1"/>
</dbReference>
<dbReference type="Pfam" id="PF01807">
    <property type="entry name" value="Zn_ribbon_DnaG"/>
    <property type="match status" value="1"/>
</dbReference>
<comment type="similarity">
    <text evidence="15">Belongs to the bacterial reverse transcriptase family.</text>
</comment>
<dbReference type="FunFam" id="3.90.580.10:FF:000001">
    <property type="entry name" value="DNA primase"/>
    <property type="match status" value="1"/>
</dbReference>
<dbReference type="GO" id="GO:0003964">
    <property type="term" value="F:RNA-directed DNA polymerase activity"/>
    <property type="evidence" value="ECO:0007669"/>
    <property type="project" value="UniProtKB-KW"/>
</dbReference>
<dbReference type="GO" id="GO:0051607">
    <property type="term" value="P:defense response to virus"/>
    <property type="evidence" value="ECO:0007669"/>
    <property type="project" value="UniProtKB-KW"/>
</dbReference>
<dbReference type="GO" id="GO:0003677">
    <property type="term" value="F:DNA binding"/>
    <property type="evidence" value="ECO:0007669"/>
    <property type="project" value="UniProtKB-KW"/>
</dbReference>
<evidence type="ECO:0000256" key="13">
    <source>
        <dbReference type="ARBA" id="ARBA00023125"/>
    </source>
</evidence>
<dbReference type="Proteomes" id="UP000177659">
    <property type="component" value="Unassembled WGS sequence"/>
</dbReference>
<comment type="caution">
    <text evidence="17">The sequence shown here is derived from an EMBL/GenBank/DDBJ whole genome shotgun (WGS) entry which is preliminary data.</text>
</comment>
<sequence>MIALKSLVPLPLFGGAPTFNPQNIFDGKKWRTVQAPNNVMRKLHKELIEVLLELPIDFTSATGSLPGKSNILNANVHAGNQFFYIFDMKDAFPSVPIDRLADTLHVCSHGHLGTRARIRSFLEDYCAGPRGLAVGAPASPLLFNIYCAVGVDPGIRKLLRSDTIYTRYVDDLVISSSRPIPRILRKRIRKVVTDAGFAIKDPKSKVLDKEKGPVTITGVVIDKKGRIAPTKECLAEVEDLLWIPPQELTPEQQKRIAGFASYLQSFREFGRQKLAEGNGTVSTAPLSPVLDTLAKRCRIRLRENKKPRTQKQQMHLVFPEVFIDEIRATASLRDVIEPYLRPGKRGLRLKKVGGEWAGLCPFHNEKTPSFTIAEEKGFFHCFGCGNHGSVIDFIMRVERLEFPDAVRFLAKKYDLPLPERKLERTKN</sequence>
<dbReference type="InterPro" id="IPR002694">
    <property type="entry name" value="Znf_CHC2"/>
</dbReference>
<evidence type="ECO:0000256" key="8">
    <source>
        <dbReference type="ARBA" id="ARBA00022771"/>
    </source>
</evidence>
<evidence type="ECO:0000256" key="9">
    <source>
        <dbReference type="ARBA" id="ARBA00022833"/>
    </source>
</evidence>
<keyword evidence="13" id="KW-0238">DNA-binding</keyword>
<dbReference type="GO" id="GO:0006269">
    <property type="term" value="P:DNA replication, synthesis of primer"/>
    <property type="evidence" value="ECO:0007669"/>
    <property type="project" value="UniProtKB-KW"/>
</dbReference>
<dbReference type="Gene3D" id="3.90.580.10">
    <property type="entry name" value="Zinc finger, CHC2-type domain"/>
    <property type="match status" value="1"/>
</dbReference>
<dbReference type="GO" id="GO:0000428">
    <property type="term" value="C:DNA-directed RNA polymerase complex"/>
    <property type="evidence" value="ECO:0007669"/>
    <property type="project" value="UniProtKB-KW"/>
</dbReference>
<dbReference type="GO" id="GO:0005737">
    <property type="term" value="C:cytoplasm"/>
    <property type="evidence" value="ECO:0007669"/>
    <property type="project" value="TreeGrafter"/>
</dbReference>
<feature type="domain" description="Reverse transcriptase" evidence="16">
    <location>
        <begin position="1"/>
        <end position="221"/>
    </location>
</feature>
<evidence type="ECO:0000256" key="2">
    <source>
        <dbReference type="ARBA" id="ARBA00022478"/>
    </source>
</evidence>
<dbReference type="EMBL" id="MFLC01000025">
    <property type="protein sequence ID" value="OGG55025.1"/>
    <property type="molecule type" value="Genomic_DNA"/>
</dbReference>
<dbReference type="InterPro" id="IPR043502">
    <property type="entry name" value="DNA/RNA_pol_sf"/>
</dbReference>
<dbReference type="SMART" id="SM00400">
    <property type="entry name" value="ZnF_CHCC"/>
    <property type="match status" value="1"/>
</dbReference>
<dbReference type="InterPro" id="IPR000477">
    <property type="entry name" value="RT_dom"/>
</dbReference>
<keyword evidence="6" id="KW-0235">DNA replication</keyword>
<evidence type="ECO:0000259" key="16">
    <source>
        <dbReference type="PROSITE" id="PS50878"/>
    </source>
</evidence>
<evidence type="ECO:0000256" key="12">
    <source>
        <dbReference type="ARBA" id="ARBA00023118"/>
    </source>
</evidence>
<dbReference type="SUPFAM" id="SSF57783">
    <property type="entry name" value="Zinc beta-ribbon"/>
    <property type="match status" value="1"/>
</dbReference>
<comment type="cofactor">
    <cofactor evidence="1">
        <name>Zn(2+)</name>
        <dbReference type="ChEBI" id="CHEBI:29105"/>
    </cofactor>
</comment>
<name>A0A1F6D0X8_9BACT</name>
<evidence type="ECO:0000313" key="18">
    <source>
        <dbReference type="Proteomes" id="UP000177659"/>
    </source>
</evidence>
<keyword evidence="4" id="KW-0808">Transferase</keyword>
<organism evidence="17 18">
    <name type="scientific">Candidatus Kaiserbacteria bacterium RIFCSPHIGHO2_02_FULL_49_11</name>
    <dbReference type="NCBI Taxonomy" id="1798489"/>
    <lineage>
        <taxon>Bacteria</taxon>
        <taxon>Candidatus Kaiseribacteriota</taxon>
    </lineage>
</organism>
<dbReference type="SUPFAM" id="SSF56672">
    <property type="entry name" value="DNA/RNA polymerases"/>
    <property type="match status" value="1"/>
</dbReference>
<gene>
    <name evidence="17" type="ORF">A3D62_03210</name>
</gene>
<evidence type="ECO:0000313" key="17">
    <source>
        <dbReference type="EMBL" id="OGG55025.1"/>
    </source>
</evidence>
<keyword evidence="12" id="KW-0051">Antiviral defense</keyword>
<dbReference type="InterPro" id="IPR000123">
    <property type="entry name" value="Reverse_transcriptase_msDNA"/>
</dbReference>
<evidence type="ECO:0000256" key="5">
    <source>
        <dbReference type="ARBA" id="ARBA00022695"/>
    </source>
</evidence>
<dbReference type="GO" id="GO:0003899">
    <property type="term" value="F:DNA-directed RNA polymerase activity"/>
    <property type="evidence" value="ECO:0007669"/>
    <property type="project" value="InterPro"/>
</dbReference>
<evidence type="ECO:0000256" key="11">
    <source>
        <dbReference type="ARBA" id="ARBA00022918"/>
    </source>
</evidence>
<accession>A0A1F6D0X8</accession>